<accession>A0A7S1VJ89</accession>
<reference evidence="2" key="1">
    <citation type="submission" date="2021-01" db="EMBL/GenBank/DDBJ databases">
        <authorList>
            <person name="Corre E."/>
            <person name="Pelletier E."/>
            <person name="Niang G."/>
            <person name="Scheremetjew M."/>
            <person name="Finn R."/>
            <person name="Kale V."/>
            <person name="Holt S."/>
            <person name="Cochrane G."/>
            <person name="Meng A."/>
            <person name="Brown T."/>
            <person name="Cohen L."/>
        </authorList>
    </citation>
    <scope>NUCLEOTIDE SEQUENCE</scope>
    <source>
        <strain evidence="2">CCMP 410</strain>
    </source>
</reference>
<evidence type="ECO:0000259" key="1">
    <source>
        <dbReference type="PROSITE" id="PS50191"/>
    </source>
</evidence>
<dbReference type="Gene3D" id="1.10.8.20">
    <property type="entry name" value="N-terminal domain of phosphatidylinositol transfer protein sec14p"/>
    <property type="match status" value="1"/>
</dbReference>
<dbReference type="InterPro" id="IPR036273">
    <property type="entry name" value="CRAL/TRIO_N_dom_sf"/>
</dbReference>
<dbReference type="Pfam" id="PF00650">
    <property type="entry name" value="CRAL_TRIO"/>
    <property type="match status" value="1"/>
</dbReference>
<dbReference type="PROSITE" id="PS50191">
    <property type="entry name" value="CRAL_TRIO"/>
    <property type="match status" value="1"/>
</dbReference>
<dbReference type="SMART" id="SM00516">
    <property type="entry name" value="SEC14"/>
    <property type="match status" value="1"/>
</dbReference>
<dbReference type="AlphaFoldDB" id="A0A7S1VJ89"/>
<dbReference type="CDD" id="cd00170">
    <property type="entry name" value="SEC14"/>
    <property type="match status" value="1"/>
</dbReference>
<protein>
    <recommendedName>
        <fullName evidence="1">CRAL-TRIO domain-containing protein</fullName>
    </recommendedName>
</protein>
<organism evidence="2">
    <name type="scientific">Grammatophora oceanica</name>
    <dbReference type="NCBI Taxonomy" id="210454"/>
    <lineage>
        <taxon>Eukaryota</taxon>
        <taxon>Sar</taxon>
        <taxon>Stramenopiles</taxon>
        <taxon>Ochrophyta</taxon>
        <taxon>Bacillariophyta</taxon>
        <taxon>Fragilariophyceae</taxon>
        <taxon>Fragilariophycidae</taxon>
        <taxon>Rhabdonematales</taxon>
        <taxon>Grammatophoraceae</taxon>
        <taxon>Grammatophora</taxon>
    </lineage>
</organism>
<dbReference type="InterPro" id="IPR001251">
    <property type="entry name" value="CRAL-TRIO_dom"/>
</dbReference>
<dbReference type="EMBL" id="HBGK01042222">
    <property type="protein sequence ID" value="CAD9301796.1"/>
    <property type="molecule type" value="Transcribed_RNA"/>
</dbReference>
<feature type="domain" description="CRAL-TRIO" evidence="1">
    <location>
        <begin position="101"/>
        <end position="264"/>
    </location>
</feature>
<name>A0A7S1VJ89_9STRA</name>
<evidence type="ECO:0000313" key="2">
    <source>
        <dbReference type="EMBL" id="CAD9301796.1"/>
    </source>
</evidence>
<dbReference type="GO" id="GO:1902936">
    <property type="term" value="F:phosphatidylinositol bisphosphate binding"/>
    <property type="evidence" value="ECO:0007669"/>
    <property type="project" value="TreeGrafter"/>
</dbReference>
<dbReference type="SUPFAM" id="SSF46938">
    <property type="entry name" value="CRAL/TRIO N-terminal domain"/>
    <property type="match status" value="1"/>
</dbReference>
<dbReference type="PANTHER" id="PTHR10174:SF208">
    <property type="entry name" value="CRAL-TRIO DOMAIN-CONTAINING PROTEIN DDB_G0278031"/>
    <property type="match status" value="1"/>
</dbReference>
<gene>
    <name evidence="2" type="ORF">GOCE00092_LOCUS22119</name>
</gene>
<sequence length="279" mass="32358">MTGAKIDLEALKKELGEGPMRFAPHGERPIEEQIKSLTEEEKKCFDELKKKWEAKEDRSHSFSDEMILRFARCSPGKTKFNVKTAWKVMNKYNAHYLELTAGGLEKQLLTKTLFVVPGLKSKEGHDVFYMRPSRYFPKQTTVKEIIDNLAYCMQVMVEKEKACTEGIAFFANMADWSMSNFGINYCHQFMMMLQGRVPVRVRLFLIVNPPGWFGTIWKIMKPMLAPDFRKKVHMISADKLEDFFDKDSLQYLPDEFEGGKVSTEDIAKDFVAYRKKVEG</sequence>
<dbReference type="SUPFAM" id="SSF52087">
    <property type="entry name" value="CRAL/TRIO domain"/>
    <property type="match status" value="1"/>
</dbReference>
<dbReference type="InterPro" id="IPR036865">
    <property type="entry name" value="CRAL-TRIO_dom_sf"/>
</dbReference>
<dbReference type="PANTHER" id="PTHR10174">
    <property type="entry name" value="ALPHA-TOCOPHEROL TRANSFER PROTEIN-RELATED"/>
    <property type="match status" value="1"/>
</dbReference>
<proteinExistence type="predicted"/>
<dbReference type="GO" id="GO:0016020">
    <property type="term" value="C:membrane"/>
    <property type="evidence" value="ECO:0007669"/>
    <property type="project" value="TreeGrafter"/>
</dbReference>
<dbReference type="Gene3D" id="3.40.525.10">
    <property type="entry name" value="CRAL-TRIO lipid binding domain"/>
    <property type="match status" value="1"/>
</dbReference>